<evidence type="ECO:0008006" key="4">
    <source>
        <dbReference type="Google" id="ProtNLM"/>
    </source>
</evidence>
<name>A0A948TBN3_9BACT</name>
<keyword evidence="1" id="KW-0732">Signal</keyword>
<accession>A0A948TBN3</accession>
<feature type="chain" id="PRO_5037392621" description="DUF4251 domain-containing protein" evidence="1">
    <location>
        <begin position="23"/>
        <end position="173"/>
    </location>
</feature>
<dbReference type="Proteomes" id="UP000783796">
    <property type="component" value="Unassembled WGS sequence"/>
</dbReference>
<evidence type="ECO:0000313" key="3">
    <source>
        <dbReference type="Proteomes" id="UP000783796"/>
    </source>
</evidence>
<comment type="caution">
    <text evidence="2">The sequence shown here is derived from an EMBL/GenBank/DDBJ whole genome shotgun (WGS) entry which is preliminary data.</text>
</comment>
<reference evidence="2" key="1">
    <citation type="journal article" date="2021" name="PeerJ">
        <title>Extensive microbial diversity within the chicken gut microbiome revealed by metagenomics and culture.</title>
        <authorList>
            <person name="Gilroy R."/>
            <person name="Ravi A."/>
            <person name="Getino M."/>
            <person name="Pursley I."/>
            <person name="Horton D.L."/>
            <person name="Alikhan N.F."/>
            <person name="Baker D."/>
            <person name="Gharbi K."/>
            <person name="Hall N."/>
            <person name="Watson M."/>
            <person name="Adriaenssens E.M."/>
            <person name="Foster-Nyarko E."/>
            <person name="Jarju S."/>
            <person name="Secka A."/>
            <person name="Antonio M."/>
            <person name="Oren A."/>
            <person name="Chaudhuri R.R."/>
            <person name="La Ragione R."/>
            <person name="Hildebrand F."/>
            <person name="Pallen M.J."/>
        </authorList>
    </citation>
    <scope>NUCLEOTIDE SEQUENCE</scope>
    <source>
        <strain evidence="2">G4-2901</strain>
    </source>
</reference>
<reference evidence="2" key="2">
    <citation type="submission" date="2021-04" db="EMBL/GenBank/DDBJ databases">
        <authorList>
            <person name="Gilroy R."/>
        </authorList>
    </citation>
    <scope>NUCLEOTIDE SEQUENCE</scope>
    <source>
        <strain evidence="2">G4-2901</strain>
    </source>
</reference>
<evidence type="ECO:0000256" key="1">
    <source>
        <dbReference type="SAM" id="SignalP"/>
    </source>
</evidence>
<proteinExistence type="predicted"/>
<feature type="signal peptide" evidence="1">
    <location>
        <begin position="1"/>
        <end position="22"/>
    </location>
</feature>
<sequence>MALLSMMIMSVCLSWTCFINSADEIGILTVKESSALRADKYLKDSLKISATVSKEDVRHLRVKIENHGKKLIRIGRIYGLQTFVDGTWTYLIKAEKESLQIPPDSVVTIMYDLCVERIRNNKIGYTYSVNRKNRIKLDVYDNKGFIGKISSNFIVPVNMVWNKKDGLILIQYD</sequence>
<dbReference type="AlphaFoldDB" id="A0A948TBN3"/>
<organism evidence="2 3">
    <name type="scientific">Candidatus Phocaeicola faecigallinarum</name>
    <dbReference type="NCBI Taxonomy" id="2838732"/>
    <lineage>
        <taxon>Bacteria</taxon>
        <taxon>Pseudomonadati</taxon>
        <taxon>Bacteroidota</taxon>
        <taxon>Bacteroidia</taxon>
        <taxon>Bacteroidales</taxon>
        <taxon>Bacteroidaceae</taxon>
        <taxon>Phocaeicola</taxon>
    </lineage>
</organism>
<protein>
    <recommendedName>
        <fullName evidence="4">DUF4251 domain-containing protein</fullName>
    </recommendedName>
</protein>
<evidence type="ECO:0000313" key="2">
    <source>
        <dbReference type="EMBL" id="MBU3838322.1"/>
    </source>
</evidence>
<gene>
    <name evidence="2" type="ORF">H9777_08435</name>
</gene>
<dbReference type="EMBL" id="JAHLFW010000071">
    <property type="protein sequence ID" value="MBU3838322.1"/>
    <property type="molecule type" value="Genomic_DNA"/>
</dbReference>